<evidence type="ECO:0000313" key="7">
    <source>
        <dbReference type="Proteomes" id="UP000664122"/>
    </source>
</evidence>
<protein>
    <submittedName>
        <fullName evidence="6">TetR/AcrR family transcriptional regulator</fullName>
    </submittedName>
</protein>
<dbReference type="PANTHER" id="PTHR30055:SF234">
    <property type="entry name" value="HTH-TYPE TRANSCRIPTIONAL REGULATOR BETI"/>
    <property type="match status" value="1"/>
</dbReference>
<evidence type="ECO:0000256" key="3">
    <source>
        <dbReference type="ARBA" id="ARBA00023163"/>
    </source>
</evidence>
<dbReference type="Gene3D" id="1.10.10.60">
    <property type="entry name" value="Homeodomain-like"/>
    <property type="match status" value="1"/>
</dbReference>
<feature type="DNA-binding region" description="H-T-H motif" evidence="4">
    <location>
        <begin position="90"/>
        <end position="109"/>
    </location>
</feature>
<dbReference type="GO" id="GO:0003700">
    <property type="term" value="F:DNA-binding transcription factor activity"/>
    <property type="evidence" value="ECO:0007669"/>
    <property type="project" value="TreeGrafter"/>
</dbReference>
<evidence type="ECO:0000313" key="6">
    <source>
        <dbReference type="EMBL" id="MBO0663778.1"/>
    </source>
</evidence>
<dbReference type="GO" id="GO:0000976">
    <property type="term" value="F:transcription cis-regulatory region binding"/>
    <property type="evidence" value="ECO:0007669"/>
    <property type="project" value="TreeGrafter"/>
</dbReference>
<evidence type="ECO:0000259" key="5">
    <source>
        <dbReference type="PROSITE" id="PS50977"/>
    </source>
</evidence>
<dbReference type="SUPFAM" id="SSF46689">
    <property type="entry name" value="Homeodomain-like"/>
    <property type="match status" value="1"/>
</dbReference>
<keyword evidence="1" id="KW-0805">Transcription regulation</keyword>
<keyword evidence="2 4" id="KW-0238">DNA-binding</keyword>
<dbReference type="Gene3D" id="1.10.357.10">
    <property type="entry name" value="Tetracycline Repressor, domain 2"/>
    <property type="match status" value="1"/>
</dbReference>
<comment type="caution">
    <text evidence="6">The sequence shown here is derived from an EMBL/GenBank/DDBJ whole genome shotgun (WGS) entry which is preliminary data.</text>
</comment>
<reference evidence="6" key="1">
    <citation type="submission" date="2021-03" db="EMBL/GenBank/DDBJ databases">
        <title>Whole genome sequence of Jiella sp. CQZ9-1.</title>
        <authorList>
            <person name="Tuo L."/>
        </authorList>
    </citation>
    <scope>NUCLEOTIDE SEQUENCE</scope>
    <source>
        <strain evidence="6">CQZ9-1</strain>
    </source>
</reference>
<keyword evidence="3" id="KW-0804">Transcription</keyword>
<dbReference type="Proteomes" id="UP000664122">
    <property type="component" value="Unassembled WGS sequence"/>
</dbReference>
<dbReference type="PROSITE" id="PS50977">
    <property type="entry name" value="HTH_TETR_2"/>
    <property type="match status" value="1"/>
</dbReference>
<keyword evidence="7" id="KW-1185">Reference proteome</keyword>
<organism evidence="6 7">
    <name type="scientific">Jiella flava</name>
    <dbReference type="NCBI Taxonomy" id="2816857"/>
    <lineage>
        <taxon>Bacteria</taxon>
        <taxon>Pseudomonadati</taxon>
        <taxon>Pseudomonadota</taxon>
        <taxon>Alphaproteobacteria</taxon>
        <taxon>Hyphomicrobiales</taxon>
        <taxon>Aurantimonadaceae</taxon>
        <taxon>Jiella</taxon>
    </lineage>
</organism>
<evidence type="ECO:0000256" key="2">
    <source>
        <dbReference type="ARBA" id="ARBA00023125"/>
    </source>
</evidence>
<proteinExistence type="predicted"/>
<evidence type="ECO:0000256" key="1">
    <source>
        <dbReference type="ARBA" id="ARBA00023015"/>
    </source>
</evidence>
<dbReference type="PROSITE" id="PS01081">
    <property type="entry name" value="HTH_TETR_1"/>
    <property type="match status" value="1"/>
</dbReference>
<name>A0A939G1E2_9HYPH</name>
<dbReference type="Pfam" id="PF00440">
    <property type="entry name" value="TetR_N"/>
    <property type="match status" value="1"/>
</dbReference>
<evidence type="ECO:0000256" key="4">
    <source>
        <dbReference type="PROSITE-ProRule" id="PRU00335"/>
    </source>
</evidence>
<dbReference type="InterPro" id="IPR023772">
    <property type="entry name" value="DNA-bd_HTH_TetR-type_CS"/>
</dbReference>
<dbReference type="PRINTS" id="PR00455">
    <property type="entry name" value="HTHTETR"/>
</dbReference>
<accession>A0A939G1E2</accession>
<dbReference type="RefSeq" id="WP_207258695.1">
    <property type="nucleotide sequence ID" value="NZ_JAFMPP010000013.1"/>
</dbReference>
<dbReference type="InterPro" id="IPR001647">
    <property type="entry name" value="HTH_TetR"/>
</dbReference>
<dbReference type="PANTHER" id="PTHR30055">
    <property type="entry name" value="HTH-TYPE TRANSCRIPTIONAL REGULATOR RUTR"/>
    <property type="match status" value="1"/>
</dbReference>
<dbReference type="InterPro" id="IPR050109">
    <property type="entry name" value="HTH-type_TetR-like_transc_reg"/>
</dbReference>
<sequence>MQSALVDLWSFEGWMTGCWQKAIATNCSSCDDGVFVTLGLVGSRTGAHVSSMTPPRKTSAISRPNRNCKRNIIITAALQAMIDDGLYRATTRKIAEYSGVNLATLHYHFSNKEEIFFCAMETLIAQYRENLESRFEVPQTLHDRISDLVLFIWGAIEARSEEQLALQEMTLYLLRHAEANKLALDKDREFLSLYVDMLATASDAPDRGDPKLVTLANLLYTGLVGLINQWLATRDRGQMTETLDALIASVQHVAAQPVAASRAVGACDC</sequence>
<dbReference type="AlphaFoldDB" id="A0A939G1E2"/>
<dbReference type="EMBL" id="JAFMPP010000013">
    <property type="protein sequence ID" value="MBO0663778.1"/>
    <property type="molecule type" value="Genomic_DNA"/>
</dbReference>
<feature type="domain" description="HTH tetR-type" evidence="5">
    <location>
        <begin position="67"/>
        <end position="127"/>
    </location>
</feature>
<gene>
    <name evidence="6" type="ORF">J1C48_14440</name>
</gene>
<dbReference type="InterPro" id="IPR009057">
    <property type="entry name" value="Homeodomain-like_sf"/>
</dbReference>